<dbReference type="AlphaFoldDB" id="A0AAN6LX73"/>
<evidence type="ECO:0000313" key="2">
    <source>
        <dbReference type="EMBL" id="KAK3208876.1"/>
    </source>
</evidence>
<dbReference type="PANTHER" id="PTHR10622">
    <property type="entry name" value="HET DOMAIN-CONTAINING PROTEIN"/>
    <property type="match status" value="1"/>
</dbReference>
<evidence type="ECO:0000259" key="1">
    <source>
        <dbReference type="Pfam" id="PF06985"/>
    </source>
</evidence>
<dbReference type="Pfam" id="PF06985">
    <property type="entry name" value="HET"/>
    <property type="match status" value="1"/>
</dbReference>
<evidence type="ECO:0000313" key="3">
    <source>
        <dbReference type="Proteomes" id="UP001280581"/>
    </source>
</evidence>
<comment type="caution">
    <text evidence="2">The sequence shown here is derived from an EMBL/GenBank/DDBJ whole genome shotgun (WGS) entry which is preliminary data.</text>
</comment>
<dbReference type="Proteomes" id="UP001280581">
    <property type="component" value="Unassembled WGS sequence"/>
</dbReference>
<sequence>MLSKLFSYFYQALFGTDRGPGDVPNEIHVDIPSKTASVIETELDLGTGSAIKIPVTEMMRLLHTRKLTVVEFPISQVPNYAILSHKWVGDEVTYSDMLNLMDTIKQTDGYSKIGNCCKQAASVGLDYVWIDTCCINKRDKEELTYVLNTMFAWYRKSQVGYCYMHDVPSNDVDPELKYSKFRKSQWFTRGWTLQELLAPQYLIFFNRDWEEIGMKSSLKTTIADTTGIAPSIVVLNQGGEVSVAHRLSWAAERETSVQMLKGSDNQSLFCWQKPPGEKRPSAGLLAQSPRHFKNCSRFYQPQKRREVSQQLTFSNKGLRIRLPIIPDPDRSPGEDDVYLAIMACHEKPEINYYDTPPMAIYLKKLKEIDEGYPIYARIRTDTIKLVTQGLSFDDDDLQNICVQEEPHSIKEAHSINSHMNLNLTDAMYQDPCRFELSEWMAPEPEYLFCFRSRPRASPYSPMVWRIFDG</sequence>
<dbReference type="PANTHER" id="PTHR10622:SF10">
    <property type="entry name" value="HET DOMAIN-CONTAINING PROTEIN"/>
    <property type="match status" value="1"/>
</dbReference>
<dbReference type="EMBL" id="WVTA01000007">
    <property type="protein sequence ID" value="KAK3208876.1"/>
    <property type="molecule type" value="Genomic_DNA"/>
</dbReference>
<organism evidence="2 3">
    <name type="scientific">Pseudopithomyces chartarum</name>
    <dbReference type="NCBI Taxonomy" id="1892770"/>
    <lineage>
        <taxon>Eukaryota</taxon>
        <taxon>Fungi</taxon>
        <taxon>Dikarya</taxon>
        <taxon>Ascomycota</taxon>
        <taxon>Pezizomycotina</taxon>
        <taxon>Dothideomycetes</taxon>
        <taxon>Pleosporomycetidae</taxon>
        <taxon>Pleosporales</taxon>
        <taxon>Massarineae</taxon>
        <taxon>Didymosphaeriaceae</taxon>
        <taxon>Pseudopithomyces</taxon>
    </lineage>
</organism>
<dbReference type="InterPro" id="IPR010730">
    <property type="entry name" value="HET"/>
</dbReference>
<accession>A0AAN6LX73</accession>
<proteinExistence type="predicted"/>
<reference evidence="2 3" key="1">
    <citation type="submission" date="2021-02" db="EMBL/GenBank/DDBJ databases">
        <title>Genome assembly of Pseudopithomyces chartarum.</title>
        <authorList>
            <person name="Jauregui R."/>
            <person name="Singh J."/>
            <person name="Voisey C."/>
        </authorList>
    </citation>
    <scope>NUCLEOTIDE SEQUENCE [LARGE SCALE GENOMIC DNA]</scope>
    <source>
        <strain evidence="2 3">AGR01</strain>
    </source>
</reference>
<name>A0AAN6LX73_9PLEO</name>
<keyword evidence="3" id="KW-1185">Reference proteome</keyword>
<protein>
    <recommendedName>
        <fullName evidence="1">Heterokaryon incompatibility domain-containing protein</fullName>
    </recommendedName>
</protein>
<gene>
    <name evidence="2" type="ORF">GRF29_77g2300239</name>
</gene>
<feature type="domain" description="Heterokaryon incompatibility" evidence="1">
    <location>
        <begin position="80"/>
        <end position="170"/>
    </location>
</feature>